<sequence length="193" mass="21181">MSPRYHFHPAGLPGGCCAIIHPWSGLIFSLLPGQSITFLPMNESHLPRLLQLYQQCEDFLALGPSPHASPEMVLADLALSRQHGGTFYGVFQGKNLAGVLDLVFSGFQGDASRAYLELLMIAPRFRGRGLGKNILAMVEKTLRSAGVATLEADVQVNNPLALRFWQREGFLPIGQPRHQEDGTTTIHLIKPLV</sequence>
<dbReference type="EMBL" id="DPBP01000021">
    <property type="protein sequence ID" value="HCE17150.1"/>
    <property type="molecule type" value="Genomic_DNA"/>
</dbReference>
<dbReference type="CDD" id="cd04301">
    <property type="entry name" value="NAT_SF"/>
    <property type="match status" value="1"/>
</dbReference>
<gene>
    <name evidence="4" type="ORF">DEQ80_04760</name>
</gene>
<dbReference type="InterPro" id="IPR000182">
    <property type="entry name" value="GNAT_dom"/>
</dbReference>
<feature type="domain" description="N-acetyltransferase" evidence="3">
    <location>
        <begin position="36"/>
        <end position="193"/>
    </location>
</feature>
<evidence type="ECO:0000256" key="1">
    <source>
        <dbReference type="ARBA" id="ARBA00022679"/>
    </source>
</evidence>
<proteinExistence type="predicted"/>
<keyword evidence="2" id="KW-0012">Acyltransferase</keyword>
<evidence type="ECO:0000313" key="5">
    <source>
        <dbReference type="Proteomes" id="UP000264141"/>
    </source>
</evidence>
<dbReference type="Proteomes" id="UP000264141">
    <property type="component" value="Unassembled WGS sequence"/>
</dbReference>
<dbReference type="PANTHER" id="PTHR43877">
    <property type="entry name" value="AMINOALKYLPHOSPHONATE N-ACETYLTRANSFERASE-RELATED-RELATED"/>
    <property type="match status" value="1"/>
</dbReference>
<dbReference type="GO" id="GO:0016747">
    <property type="term" value="F:acyltransferase activity, transferring groups other than amino-acyl groups"/>
    <property type="evidence" value="ECO:0007669"/>
    <property type="project" value="InterPro"/>
</dbReference>
<organism evidence="4 5">
    <name type="scientific">Anaerolinea thermolimosa</name>
    <dbReference type="NCBI Taxonomy" id="229919"/>
    <lineage>
        <taxon>Bacteria</taxon>
        <taxon>Bacillati</taxon>
        <taxon>Chloroflexota</taxon>
        <taxon>Anaerolineae</taxon>
        <taxon>Anaerolineales</taxon>
        <taxon>Anaerolineaceae</taxon>
        <taxon>Anaerolinea</taxon>
    </lineage>
</organism>
<accession>A0A3D1JEY4</accession>
<evidence type="ECO:0000256" key="2">
    <source>
        <dbReference type="ARBA" id="ARBA00023315"/>
    </source>
</evidence>
<dbReference type="Gene3D" id="3.40.630.30">
    <property type="match status" value="1"/>
</dbReference>
<dbReference type="SUPFAM" id="SSF55729">
    <property type="entry name" value="Acyl-CoA N-acyltransferases (Nat)"/>
    <property type="match status" value="1"/>
</dbReference>
<dbReference type="PROSITE" id="PS51186">
    <property type="entry name" value="GNAT"/>
    <property type="match status" value="1"/>
</dbReference>
<keyword evidence="1" id="KW-0808">Transferase</keyword>
<comment type="caution">
    <text evidence="4">The sequence shown here is derived from an EMBL/GenBank/DDBJ whole genome shotgun (WGS) entry which is preliminary data.</text>
</comment>
<evidence type="ECO:0000313" key="4">
    <source>
        <dbReference type="EMBL" id="HCE17150.1"/>
    </source>
</evidence>
<dbReference type="Pfam" id="PF00583">
    <property type="entry name" value="Acetyltransf_1"/>
    <property type="match status" value="1"/>
</dbReference>
<dbReference type="InterPro" id="IPR016181">
    <property type="entry name" value="Acyl_CoA_acyltransferase"/>
</dbReference>
<reference evidence="4 5" key="1">
    <citation type="journal article" date="2018" name="Nat. Biotechnol.">
        <title>A standardized bacterial taxonomy based on genome phylogeny substantially revises the tree of life.</title>
        <authorList>
            <person name="Parks D.H."/>
            <person name="Chuvochina M."/>
            <person name="Waite D.W."/>
            <person name="Rinke C."/>
            <person name="Skarshewski A."/>
            <person name="Chaumeil P.A."/>
            <person name="Hugenholtz P."/>
        </authorList>
    </citation>
    <scope>NUCLEOTIDE SEQUENCE [LARGE SCALE GENOMIC DNA]</scope>
    <source>
        <strain evidence="4">UBA8781</strain>
    </source>
</reference>
<evidence type="ECO:0000259" key="3">
    <source>
        <dbReference type="PROSITE" id="PS51186"/>
    </source>
</evidence>
<dbReference type="STRING" id="229919.GCA_001050195_00446"/>
<name>A0A3D1JEY4_9CHLR</name>
<protein>
    <recommendedName>
        <fullName evidence="3">N-acetyltransferase domain-containing protein</fullName>
    </recommendedName>
</protein>
<dbReference type="AlphaFoldDB" id="A0A3D1JEY4"/>
<dbReference type="InterPro" id="IPR050832">
    <property type="entry name" value="Bact_Acetyltransf"/>
</dbReference>